<dbReference type="PANTHER" id="PTHR32301:SF6">
    <property type="entry name" value="GOLVESIN-RELATED"/>
    <property type="match status" value="1"/>
</dbReference>
<dbReference type="AlphaFoldDB" id="G8R3W6"/>
<dbReference type="KEGG" id="oho:Oweho_0988"/>
<dbReference type="STRING" id="926562.Oweho_0988"/>
<dbReference type="HOGENOM" id="CLU_054547_0_0_10"/>
<sequence length="260" mass="30810">MKKSHLNYIMHIPKTAGMSLQYLARRQHKAIGALELIYTLEKQQKGFENRPELQTVMGHFRYGIHRFSNRPAYYFTYLRNPIDHVISHYQYTKDFPEKFEFLPKESQSIIDFAKGPYGNNLQSRFISGITKHDTDLQVILETAKANLNQFEVVGITEEFDLSLLMMAKALNWKTLYYTRMNDGKTKKKEPYPSPEVIQELEEILKYDIELYKLGLQIFEKQRQANLDLVKKLPQFQRMNSYFQQLNPTYIKFKKVFGLVK</sequence>
<keyword evidence="2" id="KW-1185">Reference proteome</keyword>
<protein>
    <submittedName>
        <fullName evidence="1">Sulfotransferase family</fullName>
    </submittedName>
</protein>
<evidence type="ECO:0000313" key="1">
    <source>
        <dbReference type="EMBL" id="AEV31998.1"/>
    </source>
</evidence>
<dbReference type="PANTHER" id="PTHR32301">
    <property type="entry name" value="COUNTIN RECEPTOR CNR3-RELATED"/>
    <property type="match status" value="1"/>
</dbReference>
<dbReference type="InterPro" id="IPR053259">
    <property type="entry name" value="Golvesin-related_Golgi"/>
</dbReference>
<organism evidence="1 2">
    <name type="scientific">Owenweeksia hongkongensis (strain DSM 17368 / CIP 108786 / JCM 12287 / NRRL B-23963 / UST20020801)</name>
    <dbReference type="NCBI Taxonomy" id="926562"/>
    <lineage>
        <taxon>Bacteria</taxon>
        <taxon>Pseudomonadati</taxon>
        <taxon>Bacteroidota</taxon>
        <taxon>Flavobacteriia</taxon>
        <taxon>Flavobacteriales</taxon>
        <taxon>Owenweeksiaceae</taxon>
        <taxon>Owenweeksia</taxon>
    </lineage>
</organism>
<accession>G8R3W6</accession>
<dbReference type="Gene3D" id="3.40.50.300">
    <property type="entry name" value="P-loop containing nucleotide triphosphate hydrolases"/>
    <property type="match status" value="1"/>
</dbReference>
<dbReference type="EMBL" id="CP003156">
    <property type="protein sequence ID" value="AEV31998.1"/>
    <property type="molecule type" value="Genomic_DNA"/>
</dbReference>
<reference evidence="1 2" key="1">
    <citation type="journal article" date="2012" name="Stand. Genomic Sci.">
        <title>Genome sequence of the orange-pigmented seawater bacterium Owenweeksia hongkongensis type strain (UST20020801(T)).</title>
        <authorList>
            <person name="Riedel T."/>
            <person name="Held B."/>
            <person name="Nolan M."/>
            <person name="Lucas S."/>
            <person name="Lapidus A."/>
            <person name="Tice H."/>
            <person name="Del Rio T.G."/>
            <person name="Cheng J.F."/>
            <person name="Han C."/>
            <person name="Tapia R."/>
            <person name="Goodwin L.A."/>
            <person name="Pitluck S."/>
            <person name="Liolios K."/>
            <person name="Mavromatis K."/>
            <person name="Pagani I."/>
            <person name="Ivanova N."/>
            <person name="Mikhailova N."/>
            <person name="Pati A."/>
            <person name="Chen A."/>
            <person name="Palaniappan K."/>
            <person name="Rohde M."/>
            <person name="Tindall B.J."/>
            <person name="Detter J.C."/>
            <person name="Goker M."/>
            <person name="Woyke T."/>
            <person name="Bristow J."/>
            <person name="Eisen J.A."/>
            <person name="Markowitz V."/>
            <person name="Hugenholtz P."/>
            <person name="Klenk H.P."/>
            <person name="Kyrpides N.C."/>
        </authorList>
    </citation>
    <scope>NUCLEOTIDE SEQUENCE</scope>
    <source>
        <strain evidence="2">DSM 17368 / JCM 12287 / NRRL B-23963</strain>
    </source>
</reference>
<dbReference type="Proteomes" id="UP000005631">
    <property type="component" value="Chromosome"/>
</dbReference>
<proteinExistence type="predicted"/>
<dbReference type="RefSeq" id="WP_014201358.1">
    <property type="nucleotide sequence ID" value="NC_016599.1"/>
</dbReference>
<name>G8R3W6_OWEHD</name>
<dbReference type="OrthoDB" id="1407035at2"/>
<dbReference type="InterPro" id="IPR027417">
    <property type="entry name" value="P-loop_NTPase"/>
</dbReference>
<evidence type="ECO:0000313" key="2">
    <source>
        <dbReference type="Proteomes" id="UP000005631"/>
    </source>
</evidence>
<dbReference type="eggNOG" id="COG4122">
    <property type="taxonomic scope" value="Bacteria"/>
</dbReference>
<keyword evidence="1" id="KW-0808">Transferase</keyword>
<dbReference type="GO" id="GO:0016740">
    <property type="term" value="F:transferase activity"/>
    <property type="evidence" value="ECO:0007669"/>
    <property type="project" value="UniProtKB-KW"/>
</dbReference>
<gene>
    <name evidence="1" type="ordered locus">Oweho_0988</name>
</gene>